<evidence type="ECO:0000313" key="5">
    <source>
        <dbReference type="Proteomes" id="UP000067626"/>
    </source>
</evidence>
<dbReference type="Gene3D" id="3.40.50.720">
    <property type="entry name" value="NAD(P)-binding Rossmann-like Domain"/>
    <property type="match status" value="1"/>
</dbReference>
<sequence length="259" mass="27503">MSNAERQTPSPVALITGASRGIGKSTALALADRGIDVILTYVSAEQEANDVVRALRDKGRKAVALRLDVAKVDTFDAFVGEVRRHLTQTFARDTFDFLVNNAGFGGHAPFADTSEETFDALLAVHFKGPFFLTQKLLPLLADGGRIVNLSTGLTRYVFPGLSVYAAAKGALEVLTRALAVELGPRRIAVNTVAPGGITTDFGGGVMRDPELQKVVTAETPLGRIGEPEDVAGVVASLLAPETRWITGQRIEVTGGYRLG</sequence>
<dbReference type="Proteomes" id="UP000067626">
    <property type="component" value="Chromosome"/>
</dbReference>
<dbReference type="PRINTS" id="PR00080">
    <property type="entry name" value="SDRFAMILY"/>
</dbReference>
<proteinExistence type="inferred from homology"/>
<evidence type="ECO:0000256" key="3">
    <source>
        <dbReference type="ARBA" id="ARBA00023002"/>
    </source>
</evidence>
<gene>
    <name evidence="4" type="ORF">CMC5_033690</name>
</gene>
<dbReference type="PANTHER" id="PTHR43639">
    <property type="entry name" value="OXIDOREDUCTASE, SHORT-CHAIN DEHYDROGENASE/REDUCTASE FAMILY (AFU_ORTHOLOGUE AFUA_5G02870)"/>
    <property type="match status" value="1"/>
</dbReference>
<keyword evidence="5" id="KW-1185">Reference proteome</keyword>
<dbReference type="OrthoDB" id="5363038at2"/>
<keyword evidence="2" id="KW-0521">NADP</keyword>
<dbReference type="EMBL" id="CP012159">
    <property type="protein sequence ID" value="AKT39220.1"/>
    <property type="molecule type" value="Genomic_DNA"/>
</dbReference>
<dbReference type="SUPFAM" id="SSF51735">
    <property type="entry name" value="NAD(P)-binding Rossmann-fold domains"/>
    <property type="match status" value="1"/>
</dbReference>
<dbReference type="InterPro" id="IPR036291">
    <property type="entry name" value="NAD(P)-bd_dom_sf"/>
</dbReference>
<evidence type="ECO:0000256" key="1">
    <source>
        <dbReference type="ARBA" id="ARBA00006484"/>
    </source>
</evidence>
<dbReference type="FunFam" id="3.40.50.720:FF:000374">
    <property type="entry name" value="3-oxoacyl-(Acyl-carrier-protein) reductase"/>
    <property type="match status" value="1"/>
</dbReference>
<dbReference type="GO" id="GO:0016491">
    <property type="term" value="F:oxidoreductase activity"/>
    <property type="evidence" value="ECO:0007669"/>
    <property type="project" value="UniProtKB-KW"/>
</dbReference>
<dbReference type="KEGG" id="ccro:CMC5_033690"/>
<reference evidence="4 5" key="1">
    <citation type="submission" date="2015-07" db="EMBL/GenBank/DDBJ databases">
        <title>Genome analysis of myxobacterium Chondromyces crocatus Cm c5 reveals a high potential for natural compound synthesis and the genetic basis for the loss of fruiting body formation.</title>
        <authorList>
            <person name="Zaburannyi N."/>
            <person name="Bunk B."/>
            <person name="Maier J."/>
            <person name="Overmann J."/>
            <person name="Mueller R."/>
        </authorList>
    </citation>
    <scope>NUCLEOTIDE SEQUENCE [LARGE SCALE GENOMIC DNA]</scope>
    <source>
        <strain evidence="4 5">Cm c5</strain>
    </source>
</reference>
<dbReference type="Pfam" id="PF13561">
    <property type="entry name" value="adh_short_C2"/>
    <property type="match status" value="1"/>
</dbReference>
<keyword evidence="3" id="KW-0560">Oxidoreductase</keyword>
<dbReference type="STRING" id="52.CMC5_033690"/>
<dbReference type="RefSeq" id="WP_050431347.1">
    <property type="nucleotide sequence ID" value="NZ_CP012159.1"/>
</dbReference>
<accession>A0A0K1EEC7</accession>
<dbReference type="PANTHER" id="PTHR43639:SF1">
    <property type="entry name" value="SHORT-CHAIN DEHYDROGENASE_REDUCTASE FAMILY PROTEIN"/>
    <property type="match status" value="1"/>
</dbReference>
<organism evidence="4 5">
    <name type="scientific">Chondromyces crocatus</name>
    <dbReference type="NCBI Taxonomy" id="52"/>
    <lineage>
        <taxon>Bacteria</taxon>
        <taxon>Pseudomonadati</taxon>
        <taxon>Myxococcota</taxon>
        <taxon>Polyangia</taxon>
        <taxon>Polyangiales</taxon>
        <taxon>Polyangiaceae</taxon>
        <taxon>Chondromyces</taxon>
    </lineage>
</organism>
<name>A0A0K1EEC7_CHOCO</name>
<comment type="similarity">
    <text evidence="1">Belongs to the short-chain dehydrogenases/reductases (SDR) family.</text>
</comment>
<evidence type="ECO:0000256" key="2">
    <source>
        <dbReference type="ARBA" id="ARBA00022857"/>
    </source>
</evidence>
<dbReference type="InterPro" id="IPR002347">
    <property type="entry name" value="SDR_fam"/>
</dbReference>
<dbReference type="AlphaFoldDB" id="A0A0K1EEC7"/>
<dbReference type="PRINTS" id="PR00081">
    <property type="entry name" value="GDHRDH"/>
</dbReference>
<evidence type="ECO:0000313" key="4">
    <source>
        <dbReference type="EMBL" id="AKT39220.1"/>
    </source>
</evidence>
<protein>
    <submittedName>
        <fullName evidence="4">3-oxoacyl-ACP reductase</fullName>
    </submittedName>
</protein>